<evidence type="ECO:0000256" key="1">
    <source>
        <dbReference type="SAM" id="MobiDB-lite"/>
    </source>
</evidence>
<dbReference type="Proteomes" id="UP000887013">
    <property type="component" value="Unassembled WGS sequence"/>
</dbReference>
<accession>A0A8X6PJM7</accession>
<protein>
    <submittedName>
        <fullName evidence="2">Uncharacterized protein</fullName>
    </submittedName>
</protein>
<evidence type="ECO:0000313" key="2">
    <source>
        <dbReference type="EMBL" id="GFT74300.1"/>
    </source>
</evidence>
<organism evidence="2 3">
    <name type="scientific">Nephila pilipes</name>
    <name type="common">Giant wood spider</name>
    <name type="synonym">Nephila maculata</name>
    <dbReference type="NCBI Taxonomy" id="299642"/>
    <lineage>
        <taxon>Eukaryota</taxon>
        <taxon>Metazoa</taxon>
        <taxon>Ecdysozoa</taxon>
        <taxon>Arthropoda</taxon>
        <taxon>Chelicerata</taxon>
        <taxon>Arachnida</taxon>
        <taxon>Araneae</taxon>
        <taxon>Araneomorphae</taxon>
        <taxon>Entelegynae</taxon>
        <taxon>Araneoidea</taxon>
        <taxon>Nephilidae</taxon>
        <taxon>Nephila</taxon>
    </lineage>
</organism>
<comment type="caution">
    <text evidence="2">The sequence shown here is derived from an EMBL/GenBank/DDBJ whole genome shotgun (WGS) entry which is preliminary data.</text>
</comment>
<gene>
    <name evidence="2" type="ORF">NPIL_197051</name>
</gene>
<reference evidence="2" key="1">
    <citation type="submission" date="2020-08" db="EMBL/GenBank/DDBJ databases">
        <title>Multicomponent nature underlies the extraordinary mechanical properties of spider dragline silk.</title>
        <authorList>
            <person name="Kono N."/>
            <person name="Nakamura H."/>
            <person name="Mori M."/>
            <person name="Yoshida Y."/>
            <person name="Ohtoshi R."/>
            <person name="Malay A.D."/>
            <person name="Moran D.A.P."/>
            <person name="Tomita M."/>
            <person name="Numata K."/>
            <person name="Arakawa K."/>
        </authorList>
    </citation>
    <scope>NUCLEOTIDE SEQUENCE</scope>
</reference>
<evidence type="ECO:0000313" key="3">
    <source>
        <dbReference type="Proteomes" id="UP000887013"/>
    </source>
</evidence>
<dbReference type="AlphaFoldDB" id="A0A8X6PJM7"/>
<name>A0A8X6PJM7_NEPPI</name>
<feature type="region of interest" description="Disordered" evidence="1">
    <location>
        <begin position="1"/>
        <end position="25"/>
    </location>
</feature>
<proteinExistence type="predicted"/>
<sequence>MCSELRGRPKLHGAAHDPHRNSSSKIFVSKECDSSELLRGSSSARRRISRVDTLDHPSLPRDGSLSSNLSAYLVEAGMFLTVPGWALEDIKFCHFR</sequence>
<dbReference type="EMBL" id="BMAW01117270">
    <property type="protein sequence ID" value="GFT74300.1"/>
    <property type="molecule type" value="Genomic_DNA"/>
</dbReference>
<keyword evidence="3" id="KW-1185">Reference proteome</keyword>